<dbReference type="EMBL" id="AP025314">
    <property type="protein sequence ID" value="BDD07665.1"/>
    <property type="molecule type" value="Genomic_DNA"/>
</dbReference>
<dbReference type="RefSeq" id="WP_338392977.1">
    <property type="nucleotide sequence ID" value="NZ_AP025314.1"/>
</dbReference>
<dbReference type="InterPro" id="IPR001604">
    <property type="entry name" value="Endo_G_ENPP1-like_dom"/>
</dbReference>
<dbReference type="Pfam" id="PF01223">
    <property type="entry name" value="Endonuclease_NS"/>
    <property type="match status" value="1"/>
</dbReference>
<dbReference type="InterPro" id="IPR044925">
    <property type="entry name" value="His-Me_finger_sf"/>
</dbReference>
<keyword evidence="5 10" id="KW-0255">Endonuclease</keyword>
<feature type="region of interest" description="Disordered" evidence="11">
    <location>
        <begin position="242"/>
        <end position="264"/>
    </location>
</feature>
<sequence length="293" mass="32500">MNFLPKIAACLLLCLMAKPATAQDNRYLPKSTTGQIVKHANYILSYSEKHEQPEWVAYELTSTELTKRVSRTDDFRPDPAVKTGSASLADYKGKGYDRGHLFPAADGCFSKQAMTESFYMSNMSPQAPELNRGAWKNLEEQVRKWAKKEGKIYVVTGPILSGQNKKIGKNGVTVPSKYYKIVYDLTNTPKCVAFLMPNGKCAKPRSSYVVSIDKLEALTGIDFFPALPDAVENRMEAQSTMSGWTTSTTFSSSKKTTPAKRAGSVRCKAKTKKTGNRCKNMTKNPKGLCHVHD</sequence>
<keyword evidence="6 10" id="KW-0378">Hydrolase</keyword>
<protein>
    <recommendedName>
        <fullName evidence="10">Endonuclease</fullName>
        <ecNumber evidence="10">3.1.30.-</ecNumber>
    </recommendedName>
</protein>
<feature type="domain" description="ENPP1-3/EXOG-like endonuclease/phosphodiesterase" evidence="13">
    <location>
        <begin position="39"/>
        <end position="230"/>
    </location>
</feature>
<dbReference type="PANTHER" id="PTHR13966:SF5">
    <property type="entry name" value="ENDONUCLEASE G, MITOCHONDRIAL"/>
    <property type="match status" value="1"/>
</dbReference>
<evidence type="ECO:0000256" key="10">
    <source>
        <dbReference type="RuleBase" id="RU366055"/>
    </source>
</evidence>
<accession>A0AAU9D670</accession>
<dbReference type="GO" id="GO:0003676">
    <property type="term" value="F:nucleic acid binding"/>
    <property type="evidence" value="ECO:0007669"/>
    <property type="project" value="InterPro"/>
</dbReference>
<evidence type="ECO:0000259" key="14">
    <source>
        <dbReference type="SMART" id="SM00892"/>
    </source>
</evidence>
<dbReference type="InterPro" id="IPR018524">
    <property type="entry name" value="DNA/RNA_endonuclease_AS"/>
</dbReference>
<dbReference type="SMART" id="SM00477">
    <property type="entry name" value="NUC"/>
    <property type="match status" value="1"/>
</dbReference>
<dbReference type="SUPFAM" id="SSF54060">
    <property type="entry name" value="His-Me finger endonucleases"/>
    <property type="match status" value="1"/>
</dbReference>
<dbReference type="InterPro" id="IPR020821">
    <property type="entry name" value="ENPP1-3/EXOG-like_nuc-like"/>
</dbReference>
<gene>
    <name evidence="15" type="ORF">FUAX_00970</name>
</gene>
<evidence type="ECO:0000256" key="5">
    <source>
        <dbReference type="ARBA" id="ARBA00022759"/>
    </source>
</evidence>
<keyword evidence="7" id="KW-0460">Magnesium</keyword>
<keyword evidence="12" id="KW-0732">Signal</keyword>
<evidence type="ECO:0000256" key="12">
    <source>
        <dbReference type="SAM" id="SignalP"/>
    </source>
</evidence>
<dbReference type="GO" id="GO:0004519">
    <property type="term" value="F:endonuclease activity"/>
    <property type="evidence" value="ECO:0007669"/>
    <property type="project" value="UniProtKB-UniRule"/>
</dbReference>
<evidence type="ECO:0000256" key="4">
    <source>
        <dbReference type="ARBA" id="ARBA00022723"/>
    </source>
</evidence>
<proteinExistence type="inferred from homology"/>
<dbReference type="Proteomes" id="UP001348817">
    <property type="component" value="Chromosome"/>
</dbReference>
<keyword evidence="4 9" id="KW-0479">Metal-binding</keyword>
<evidence type="ECO:0000256" key="7">
    <source>
        <dbReference type="ARBA" id="ARBA00022842"/>
    </source>
</evidence>
<dbReference type="CDD" id="cd00091">
    <property type="entry name" value="NUC"/>
    <property type="match status" value="1"/>
</dbReference>
<evidence type="ECO:0000256" key="6">
    <source>
        <dbReference type="ARBA" id="ARBA00022801"/>
    </source>
</evidence>
<dbReference type="KEGG" id="fax:FUAX_00970"/>
<evidence type="ECO:0000256" key="1">
    <source>
        <dbReference type="ARBA" id="ARBA00001946"/>
    </source>
</evidence>
<comment type="similarity">
    <text evidence="2 10">Belongs to the DNA/RNA non-specific endonuclease family.</text>
</comment>
<dbReference type="InterPro" id="IPR040255">
    <property type="entry name" value="Non-specific_endonuclease"/>
</dbReference>
<feature type="domain" description="DNA/RNA non-specific endonuclease/pyrophosphatase/phosphodiesterase" evidence="14">
    <location>
        <begin position="38"/>
        <end position="230"/>
    </location>
</feature>
<dbReference type="GO" id="GO:0016787">
    <property type="term" value="F:hydrolase activity"/>
    <property type="evidence" value="ECO:0007669"/>
    <property type="project" value="UniProtKB-KW"/>
</dbReference>
<feature type="chain" id="PRO_5043851924" description="Endonuclease" evidence="12">
    <location>
        <begin position="23"/>
        <end position="293"/>
    </location>
</feature>
<dbReference type="AlphaFoldDB" id="A0AAU9D670"/>
<dbReference type="GO" id="GO:0046872">
    <property type="term" value="F:metal ion binding"/>
    <property type="evidence" value="ECO:0007669"/>
    <property type="project" value="UniProtKB-KW"/>
</dbReference>
<dbReference type="PROSITE" id="PS01070">
    <property type="entry name" value="NUCLEASE_NON_SPEC"/>
    <property type="match status" value="1"/>
</dbReference>
<evidence type="ECO:0000256" key="8">
    <source>
        <dbReference type="PIRSR" id="PIRSR640255-1"/>
    </source>
</evidence>
<reference evidence="15 16" key="1">
    <citation type="submission" date="2021-12" db="EMBL/GenBank/DDBJ databases">
        <title>Genome sequencing of bacteria with rrn-lacking chromosome and rrn-plasmid.</title>
        <authorList>
            <person name="Anda M."/>
            <person name="Iwasaki W."/>
        </authorList>
    </citation>
    <scope>NUCLEOTIDE SEQUENCE [LARGE SCALE GENOMIC DNA]</scope>
    <source>
        <strain evidence="15 16">DSM 100852</strain>
    </source>
</reference>
<comment type="cofactor">
    <cofactor evidence="1 10">
        <name>Mg(2+)</name>
        <dbReference type="ChEBI" id="CHEBI:18420"/>
    </cofactor>
</comment>
<dbReference type="SMART" id="SM00892">
    <property type="entry name" value="Endonuclease_NS"/>
    <property type="match status" value="1"/>
</dbReference>
<evidence type="ECO:0000313" key="15">
    <source>
        <dbReference type="EMBL" id="BDD07665.1"/>
    </source>
</evidence>
<organism evidence="15 16">
    <name type="scientific">Fulvitalea axinellae</name>
    <dbReference type="NCBI Taxonomy" id="1182444"/>
    <lineage>
        <taxon>Bacteria</taxon>
        <taxon>Pseudomonadati</taxon>
        <taxon>Bacteroidota</taxon>
        <taxon>Cytophagia</taxon>
        <taxon>Cytophagales</taxon>
        <taxon>Persicobacteraceae</taxon>
        <taxon>Fulvitalea</taxon>
    </lineage>
</organism>
<keyword evidence="16" id="KW-1185">Reference proteome</keyword>
<dbReference type="EC" id="3.1.30.-" evidence="10"/>
<evidence type="ECO:0000256" key="11">
    <source>
        <dbReference type="SAM" id="MobiDB-lite"/>
    </source>
</evidence>
<dbReference type="Gene3D" id="3.40.570.10">
    <property type="entry name" value="Extracellular Endonuclease, subunit A"/>
    <property type="match status" value="1"/>
</dbReference>
<feature type="compositionally biased region" description="Low complexity" evidence="11">
    <location>
        <begin position="242"/>
        <end position="256"/>
    </location>
</feature>
<name>A0AAU9D670_9BACT</name>
<evidence type="ECO:0000256" key="3">
    <source>
        <dbReference type="ARBA" id="ARBA00022722"/>
    </source>
</evidence>
<evidence type="ECO:0000256" key="9">
    <source>
        <dbReference type="PIRSR" id="PIRSR640255-2"/>
    </source>
</evidence>
<evidence type="ECO:0000256" key="2">
    <source>
        <dbReference type="ARBA" id="ARBA00010052"/>
    </source>
</evidence>
<evidence type="ECO:0000259" key="13">
    <source>
        <dbReference type="SMART" id="SM00477"/>
    </source>
</evidence>
<dbReference type="InterPro" id="IPR044929">
    <property type="entry name" value="DNA/RNA_non-sp_Endonuclease_sf"/>
</dbReference>
<evidence type="ECO:0000313" key="16">
    <source>
        <dbReference type="Proteomes" id="UP001348817"/>
    </source>
</evidence>
<feature type="binding site" evidence="9">
    <location>
        <position position="131"/>
    </location>
    <ligand>
        <name>Mg(2+)</name>
        <dbReference type="ChEBI" id="CHEBI:18420"/>
        <note>catalytic</note>
    </ligand>
</feature>
<feature type="signal peptide" evidence="12">
    <location>
        <begin position="1"/>
        <end position="22"/>
    </location>
</feature>
<keyword evidence="3 10" id="KW-0540">Nuclease</keyword>
<dbReference type="PANTHER" id="PTHR13966">
    <property type="entry name" value="ENDONUCLEASE RELATED"/>
    <property type="match status" value="1"/>
</dbReference>
<feature type="active site" description="Proton acceptor" evidence="8">
    <location>
        <position position="100"/>
    </location>
</feature>